<dbReference type="OrthoDB" id="194468at2759"/>
<name>A0A316Z6M1_9BASI</name>
<reference evidence="1 2" key="1">
    <citation type="journal article" date="2018" name="Mol. Biol. Evol.">
        <title>Broad Genomic Sampling Reveals a Smut Pathogenic Ancestry of the Fungal Clade Ustilaginomycotina.</title>
        <authorList>
            <person name="Kijpornyongpan T."/>
            <person name="Mondo S.J."/>
            <person name="Barry K."/>
            <person name="Sandor L."/>
            <person name="Lee J."/>
            <person name="Lipzen A."/>
            <person name="Pangilinan J."/>
            <person name="LaButti K."/>
            <person name="Hainaut M."/>
            <person name="Henrissat B."/>
            <person name="Grigoriev I.V."/>
            <person name="Spatafora J.W."/>
            <person name="Aime M.C."/>
        </authorList>
    </citation>
    <scope>NUCLEOTIDE SEQUENCE [LARGE SCALE GENOMIC DNA]</scope>
    <source>
        <strain evidence="1 2">MCA 4186</strain>
    </source>
</reference>
<dbReference type="Pfam" id="PF03665">
    <property type="entry name" value="UPF0172"/>
    <property type="match status" value="1"/>
</dbReference>
<dbReference type="Proteomes" id="UP000245946">
    <property type="component" value="Unassembled WGS sequence"/>
</dbReference>
<protein>
    <submittedName>
        <fullName evidence="1">Uncharacterized protein</fullName>
    </submittedName>
</protein>
<proteinExistence type="predicted"/>
<dbReference type="STRING" id="58919.A0A316Z6M1"/>
<dbReference type="Gene3D" id="3.40.140.10">
    <property type="entry name" value="Cytidine Deaminase, domain 2"/>
    <property type="match status" value="1"/>
</dbReference>
<evidence type="ECO:0000313" key="2">
    <source>
        <dbReference type="Proteomes" id="UP000245946"/>
    </source>
</evidence>
<dbReference type="PANTHER" id="PTHR12941">
    <property type="entry name" value="ER MEMBRANE PROTEIN COMPLEX"/>
    <property type="match status" value="1"/>
</dbReference>
<dbReference type="RefSeq" id="XP_025596887.1">
    <property type="nucleotide sequence ID" value="XM_025742870.1"/>
</dbReference>
<dbReference type="GeneID" id="37270414"/>
<dbReference type="GO" id="GO:0072546">
    <property type="term" value="C:EMC complex"/>
    <property type="evidence" value="ECO:0007669"/>
    <property type="project" value="InterPro"/>
</dbReference>
<dbReference type="InterPro" id="IPR005366">
    <property type="entry name" value="EMC8/9"/>
</dbReference>
<sequence length="209" mass="21456">MSYVLSPSAHSTLLAHVAAHPHASVCGLLLSSLSSSSSSSSSAPVHISRALPLTHTHSALSPTLEAGLALAQAHASEEKCSVVGVYVAHANVASSHVDPRTARLARSACGEGSEALVLVLDASALPSPRALRAFLLPASAGASSSSAAAAAAQAQALPASALDAGDEARMQQLLLRIRAGERVRDWDGEFLLRLEDREGSVMWNASKRG</sequence>
<accession>A0A316Z6M1</accession>
<organism evidence="1 2">
    <name type="scientific">Tilletiopsis washingtonensis</name>
    <dbReference type="NCBI Taxonomy" id="58919"/>
    <lineage>
        <taxon>Eukaryota</taxon>
        <taxon>Fungi</taxon>
        <taxon>Dikarya</taxon>
        <taxon>Basidiomycota</taxon>
        <taxon>Ustilaginomycotina</taxon>
        <taxon>Exobasidiomycetes</taxon>
        <taxon>Entylomatales</taxon>
        <taxon>Entylomatales incertae sedis</taxon>
        <taxon>Tilletiopsis</taxon>
    </lineage>
</organism>
<keyword evidence="2" id="KW-1185">Reference proteome</keyword>
<dbReference type="PANTHER" id="PTHR12941:SF10">
    <property type="entry name" value="ER MEMBRANE PROTEIN COMPLEX SUBUNIT 8_9 HOMOLOG"/>
    <property type="match status" value="1"/>
</dbReference>
<gene>
    <name evidence="1" type="ORF">FA09DRAFT_331102</name>
</gene>
<evidence type="ECO:0000313" key="1">
    <source>
        <dbReference type="EMBL" id="PWN96608.1"/>
    </source>
</evidence>
<dbReference type="EMBL" id="KZ819298">
    <property type="protein sequence ID" value="PWN96608.1"/>
    <property type="molecule type" value="Genomic_DNA"/>
</dbReference>
<dbReference type="AlphaFoldDB" id="A0A316Z6M1"/>